<feature type="domain" description="SAM-dependent MTase RsmB/NOP-type" evidence="8">
    <location>
        <begin position="158"/>
        <end position="454"/>
    </location>
</feature>
<evidence type="ECO:0000256" key="3">
    <source>
        <dbReference type="ARBA" id="ARBA00022691"/>
    </source>
</evidence>
<comment type="similarity">
    <text evidence="5">Belongs to the class I-like SAM-binding methyltransferase superfamily. RsmB/NOP family.</text>
</comment>
<keyword evidence="3 5" id="KW-0949">S-adenosyl-L-methionine</keyword>
<dbReference type="PANTHER" id="PTHR22807">
    <property type="entry name" value="NOP2 YEAST -RELATED NOL1/NOP2/FMU SUN DOMAIN-CONTAINING"/>
    <property type="match status" value="1"/>
</dbReference>
<evidence type="ECO:0000313" key="9">
    <source>
        <dbReference type="EMBL" id="GAK43650.1"/>
    </source>
</evidence>
<feature type="coiled-coil region" evidence="6">
    <location>
        <begin position="286"/>
        <end position="313"/>
    </location>
</feature>
<evidence type="ECO:0000256" key="7">
    <source>
        <dbReference type="SAM" id="MobiDB-lite"/>
    </source>
</evidence>
<dbReference type="PANTHER" id="PTHR22807:SF61">
    <property type="entry name" value="NOL1_NOP2_SUN FAMILY PROTEIN _ ANTITERMINATION NUSB DOMAIN-CONTAINING PROTEIN"/>
    <property type="match status" value="1"/>
</dbReference>
<feature type="compositionally biased region" description="Basic residues" evidence="7">
    <location>
        <begin position="1"/>
        <end position="11"/>
    </location>
</feature>
<dbReference type="STRING" id="1333998.M2A_0149"/>
<keyword evidence="1 5" id="KW-0489">Methyltransferase</keyword>
<dbReference type="GO" id="GO:0003723">
    <property type="term" value="F:RNA binding"/>
    <property type="evidence" value="ECO:0007669"/>
    <property type="project" value="UniProtKB-UniRule"/>
</dbReference>
<dbReference type="EMBL" id="BBIO01000001">
    <property type="protein sequence ID" value="GAK43650.1"/>
    <property type="molecule type" value="Genomic_DNA"/>
</dbReference>
<dbReference type="AlphaFoldDB" id="A0A081B6I2"/>
<dbReference type="Pfam" id="PF01029">
    <property type="entry name" value="NusB"/>
    <property type="match status" value="1"/>
</dbReference>
<reference evidence="9 10" key="1">
    <citation type="submission" date="2014-07" db="EMBL/GenBank/DDBJ databases">
        <title>Tepidicaulis marinum gen. nov., sp. nov., a novel marine bacterium denitrifying nitrate to nitrous oxide strictly under microaerobic conditions.</title>
        <authorList>
            <person name="Takeuchi M."/>
            <person name="Yamagishi T."/>
            <person name="Kamagata Y."/>
            <person name="Oshima K."/>
            <person name="Hattori M."/>
            <person name="Katayama T."/>
            <person name="Hanada S."/>
            <person name="Tamaki H."/>
            <person name="Marumo K."/>
            <person name="Maeda H."/>
            <person name="Nedachi M."/>
            <person name="Iwasaki W."/>
            <person name="Suwa Y."/>
            <person name="Sakata S."/>
        </authorList>
    </citation>
    <scope>NUCLEOTIDE SEQUENCE [LARGE SCALE GENOMIC DNA]</scope>
    <source>
        <strain evidence="9 10">MA2</strain>
    </source>
</reference>
<protein>
    <submittedName>
        <fullName evidence="9">SUN protein</fullName>
    </submittedName>
</protein>
<name>A0A081B6I2_9HYPH</name>
<evidence type="ECO:0000259" key="8">
    <source>
        <dbReference type="PROSITE" id="PS51686"/>
    </source>
</evidence>
<dbReference type="Pfam" id="PF01189">
    <property type="entry name" value="Methyltr_RsmB-F"/>
    <property type="match status" value="1"/>
</dbReference>
<feature type="active site" description="Nucleophile" evidence="5">
    <location>
        <position position="382"/>
    </location>
</feature>
<dbReference type="InterPro" id="IPR006027">
    <property type="entry name" value="NusB_RsmB_TIM44"/>
</dbReference>
<dbReference type="SUPFAM" id="SSF53335">
    <property type="entry name" value="S-adenosyl-L-methionine-dependent methyltransferases"/>
    <property type="match status" value="1"/>
</dbReference>
<evidence type="ECO:0000313" key="10">
    <source>
        <dbReference type="Proteomes" id="UP000028702"/>
    </source>
</evidence>
<evidence type="ECO:0000256" key="6">
    <source>
        <dbReference type="SAM" id="Coils"/>
    </source>
</evidence>
<gene>
    <name evidence="9" type="ORF">M2A_0149</name>
</gene>
<feature type="region of interest" description="Disordered" evidence="7">
    <location>
        <begin position="1"/>
        <end position="23"/>
    </location>
</feature>
<sequence length="455" mass="48763">MTDKPGKKKQKPPAPVTSRQTSGVPARVAAHELIARVLFDQISLDEALLACEPMLRPLETRDRAFARAIAATSLRRLGQIEALLAGFLEKPLPERAKRAGIILIAAAAELLFLGVKPHAAVNAAVGAAALDHKTRPLKNLVNAIARRIDREGKEIVEAQDAEKLNTPAWAWESWQRAYGEETARAIASAHLKEPPLDFSVKEDAKGWAARLEGTVLPTGSVRLAKTASVEKLPGFQEGGWWVQDAAAALPAKMLGDVKGKDVLDLCAAPGGKTAQLAAAGARVTALDKSSSRLARIRENLKRLSLEAELISADALRWKPERSFPLILLDAPCSATGTARRHPDVLHLKSAGDIAKLADLQFRLLSKALGFLAPGGTLIYCTCSLEEAEGPAQIEKLLRNRKDIARLPLTAAEIGEDADALAPLITAEGDLRTLPAQFESLGGLDGFYAARLKKLA</sequence>
<keyword evidence="4 5" id="KW-0694">RNA-binding</keyword>
<dbReference type="InterPro" id="IPR029063">
    <property type="entry name" value="SAM-dependent_MTases_sf"/>
</dbReference>
<evidence type="ECO:0000256" key="4">
    <source>
        <dbReference type="ARBA" id="ARBA00022884"/>
    </source>
</evidence>
<dbReference type="GO" id="GO:0006355">
    <property type="term" value="P:regulation of DNA-templated transcription"/>
    <property type="evidence" value="ECO:0007669"/>
    <property type="project" value="InterPro"/>
</dbReference>
<dbReference type="Gene3D" id="3.40.50.150">
    <property type="entry name" value="Vaccinia Virus protein VP39"/>
    <property type="match status" value="1"/>
</dbReference>
<evidence type="ECO:0000256" key="2">
    <source>
        <dbReference type="ARBA" id="ARBA00022679"/>
    </source>
</evidence>
<keyword evidence="2 5" id="KW-0808">Transferase</keyword>
<dbReference type="CDD" id="cd02440">
    <property type="entry name" value="AdoMet_MTases"/>
    <property type="match status" value="1"/>
</dbReference>
<keyword evidence="6" id="KW-0175">Coiled coil</keyword>
<dbReference type="FunFam" id="3.40.50.150:FF:000257">
    <property type="entry name" value="16S rRNA methyltransferase"/>
    <property type="match status" value="1"/>
</dbReference>
<dbReference type="SUPFAM" id="SSF48013">
    <property type="entry name" value="NusB-like"/>
    <property type="match status" value="1"/>
</dbReference>
<feature type="binding site" evidence="5">
    <location>
        <begin position="266"/>
        <end position="272"/>
    </location>
    <ligand>
        <name>S-adenosyl-L-methionine</name>
        <dbReference type="ChEBI" id="CHEBI:59789"/>
    </ligand>
</feature>
<accession>A0A081B6I2</accession>
<evidence type="ECO:0000256" key="5">
    <source>
        <dbReference type="PROSITE-ProRule" id="PRU01023"/>
    </source>
</evidence>
<organism evidence="9 10">
    <name type="scientific">Tepidicaulis marinus</name>
    <dbReference type="NCBI Taxonomy" id="1333998"/>
    <lineage>
        <taxon>Bacteria</taxon>
        <taxon>Pseudomonadati</taxon>
        <taxon>Pseudomonadota</taxon>
        <taxon>Alphaproteobacteria</taxon>
        <taxon>Hyphomicrobiales</taxon>
        <taxon>Parvibaculaceae</taxon>
        <taxon>Tepidicaulis</taxon>
    </lineage>
</organism>
<dbReference type="InterPro" id="IPR049560">
    <property type="entry name" value="MeTrfase_RsmB-F_NOP2_cat"/>
</dbReference>
<comment type="caution">
    <text evidence="9">The sequence shown here is derived from an EMBL/GenBank/DDBJ whole genome shotgun (WGS) entry which is preliminary data.</text>
</comment>
<feature type="binding site" evidence="5">
    <location>
        <position position="287"/>
    </location>
    <ligand>
        <name>S-adenosyl-L-methionine</name>
        <dbReference type="ChEBI" id="CHEBI:59789"/>
    </ligand>
</feature>
<dbReference type="eggNOG" id="COG0144">
    <property type="taxonomic scope" value="Bacteria"/>
</dbReference>
<dbReference type="GO" id="GO:0008173">
    <property type="term" value="F:RNA methyltransferase activity"/>
    <property type="evidence" value="ECO:0007669"/>
    <property type="project" value="InterPro"/>
</dbReference>
<dbReference type="Gene3D" id="1.10.940.10">
    <property type="entry name" value="NusB-like"/>
    <property type="match status" value="1"/>
</dbReference>
<dbReference type="Proteomes" id="UP000028702">
    <property type="component" value="Unassembled WGS sequence"/>
</dbReference>
<dbReference type="PRINTS" id="PR02008">
    <property type="entry name" value="RCMTFAMILY"/>
</dbReference>
<feature type="binding site" evidence="5">
    <location>
        <position position="329"/>
    </location>
    <ligand>
        <name>S-adenosyl-L-methionine</name>
        <dbReference type="ChEBI" id="CHEBI:59789"/>
    </ligand>
</feature>
<feature type="binding site" evidence="5">
    <location>
        <position position="313"/>
    </location>
    <ligand>
        <name>S-adenosyl-L-methionine</name>
        <dbReference type="ChEBI" id="CHEBI:59789"/>
    </ligand>
</feature>
<dbReference type="InterPro" id="IPR001678">
    <property type="entry name" value="MeTrfase_RsmB-F_NOP2_dom"/>
</dbReference>
<dbReference type="InterPro" id="IPR023267">
    <property type="entry name" value="RCMT"/>
</dbReference>
<dbReference type="RefSeq" id="WP_081875274.1">
    <property type="nucleotide sequence ID" value="NZ_BBIO01000001.1"/>
</dbReference>
<evidence type="ECO:0000256" key="1">
    <source>
        <dbReference type="ARBA" id="ARBA00022603"/>
    </source>
</evidence>
<dbReference type="PROSITE" id="PS51686">
    <property type="entry name" value="SAM_MT_RSMB_NOP"/>
    <property type="match status" value="1"/>
</dbReference>
<proteinExistence type="inferred from homology"/>
<dbReference type="InterPro" id="IPR035926">
    <property type="entry name" value="NusB-like_sf"/>
</dbReference>
<dbReference type="GO" id="GO:0001510">
    <property type="term" value="P:RNA methylation"/>
    <property type="evidence" value="ECO:0007669"/>
    <property type="project" value="InterPro"/>
</dbReference>
<keyword evidence="10" id="KW-1185">Reference proteome</keyword>